<dbReference type="Proteomes" id="UP000054559">
    <property type="component" value="Unassembled WGS sequence"/>
</dbReference>
<evidence type="ECO:0000313" key="3">
    <source>
        <dbReference type="Proteomes" id="UP000054559"/>
    </source>
</evidence>
<gene>
    <name evidence="2" type="ORF">CISG_07802</name>
</gene>
<reference evidence="3" key="1">
    <citation type="journal article" date="2010" name="Genome Res.">
        <title>Population genomic sequencing of Coccidioides fungi reveals recent hybridization and transposon control.</title>
        <authorList>
            <person name="Neafsey D.E."/>
            <person name="Barker B.M."/>
            <person name="Sharpton T.J."/>
            <person name="Stajich J.E."/>
            <person name="Park D.J."/>
            <person name="Whiston E."/>
            <person name="Hung C.-Y."/>
            <person name="McMahan C."/>
            <person name="White J."/>
            <person name="Sykes S."/>
            <person name="Heiman D."/>
            <person name="Young S."/>
            <person name="Zeng Q."/>
            <person name="Abouelleil A."/>
            <person name="Aftuck L."/>
            <person name="Bessette D."/>
            <person name="Brown A."/>
            <person name="FitzGerald M."/>
            <person name="Lui A."/>
            <person name="Macdonald J.P."/>
            <person name="Priest M."/>
            <person name="Orbach M.J."/>
            <person name="Galgiani J.N."/>
            <person name="Kirkland T.N."/>
            <person name="Cole G.T."/>
            <person name="Birren B.W."/>
            <person name="Henn M.R."/>
            <person name="Taylor J.W."/>
            <person name="Rounsley S.D."/>
        </authorList>
    </citation>
    <scope>NUCLEOTIDE SEQUENCE [LARGE SCALE GENOMIC DNA]</scope>
    <source>
        <strain evidence="3">RMSCC 3703</strain>
    </source>
</reference>
<protein>
    <submittedName>
        <fullName evidence="2">Uncharacterized protein</fullName>
    </submittedName>
</protein>
<accession>A0A0J8R6M8</accession>
<evidence type="ECO:0000313" key="2">
    <source>
        <dbReference type="EMBL" id="KMU79398.1"/>
    </source>
</evidence>
<organism evidence="2 3">
    <name type="scientific">Coccidioides immitis RMSCC 3703</name>
    <dbReference type="NCBI Taxonomy" id="454286"/>
    <lineage>
        <taxon>Eukaryota</taxon>
        <taxon>Fungi</taxon>
        <taxon>Dikarya</taxon>
        <taxon>Ascomycota</taxon>
        <taxon>Pezizomycotina</taxon>
        <taxon>Eurotiomycetes</taxon>
        <taxon>Eurotiomycetidae</taxon>
        <taxon>Onygenales</taxon>
        <taxon>Onygenaceae</taxon>
        <taxon>Coccidioides</taxon>
    </lineage>
</organism>
<dbReference type="AlphaFoldDB" id="A0A0J8R6M8"/>
<dbReference type="EMBL" id="DS268175">
    <property type="protein sequence ID" value="KMU79398.1"/>
    <property type="molecule type" value="Genomic_DNA"/>
</dbReference>
<name>A0A0J8R6M8_COCIT</name>
<proteinExistence type="predicted"/>
<feature type="region of interest" description="Disordered" evidence="1">
    <location>
        <begin position="55"/>
        <end position="78"/>
    </location>
</feature>
<evidence type="ECO:0000256" key="1">
    <source>
        <dbReference type="SAM" id="MobiDB-lite"/>
    </source>
</evidence>
<sequence>MPEHGSVLKKKLRDRCFWLSYRCQGGKPQCQPIVAEDRHQLCPQGEYVRVIKSGSLSQSESAQKVKRRQKGPEQLASPWIPCRRQGNISRAKQGPRQVANFTHTI</sequence>